<feature type="region of interest" description="Disordered" evidence="2">
    <location>
        <begin position="1867"/>
        <end position="1937"/>
    </location>
</feature>
<feature type="compositionally biased region" description="Basic and acidic residues" evidence="2">
    <location>
        <begin position="168"/>
        <end position="179"/>
    </location>
</feature>
<dbReference type="InterPro" id="IPR044798">
    <property type="entry name" value="EAF1A/B"/>
</dbReference>
<dbReference type="Proteomes" id="UP000826656">
    <property type="component" value="Unassembled WGS sequence"/>
</dbReference>
<keyword evidence="1" id="KW-0156">Chromatin regulator</keyword>
<feature type="compositionally biased region" description="Low complexity" evidence="2">
    <location>
        <begin position="1493"/>
        <end position="1503"/>
    </location>
</feature>
<feature type="compositionally biased region" description="Polar residues" evidence="2">
    <location>
        <begin position="450"/>
        <end position="468"/>
    </location>
</feature>
<feature type="region of interest" description="Disordered" evidence="2">
    <location>
        <begin position="112"/>
        <end position="132"/>
    </location>
</feature>
<comment type="caution">
    <text evidence="5">The sequence shown here is derived from an EMBL/GenBank/DDBJ whole genome shotgun (WGS) entry which is preliminary data.</text>
</comment>
<evidence type="ECO:0000256" key="2">
    <source>
        <dbReference type="SAM" id="MobiDB-lite"/>
    </source>
</evidence>
<name>A0ABQ7UNE7_SOLTU</name>
<feature type="compositionally biased region" description="Low complexity" evidence="2">
    <location>
        <begin position="1561"/>
        <end position="1591"/>
    </location>
</feature>
<dbReference type="EMBL" id="JAIVGD010000019">
    <property type="protein sequence ID" value="KAH0751139.1"/>
    <property type="molecule type" value="Genomic_DNA"/>
</dbReference>
<gene>
    <name evidence="5" type="ORF">KY290_030371</name>
</gene>
<feature type="compositionally biased region" description="Low complexity" evidence="2">
    <location>
        <begin position="1117"/>
        <end position="1129"/>
    </location>
</feature>
<feature type="region of interest" description="Disordered" evidence="2">
    <location>
        <begin position="1315"/>
        <end position="1350"/>
    </location>
</feature>
<evidence type="ECO:0008006" key="7">
    <source>
        <dbReference type="Google" id="ProtNLM"/>
    </source>
</evidence>
<evidence type="ECO:0000256" key="1">
    <source>
        <dbReference type="ARBA" id="ARBA00022853"/>
    </source>
</evidence>
<feature type="region of interest" description="Disordered" evidence="2">
    <location>
        <begin position="319"/>
        <end position="363"/>
    </location>
</feature>
<evidence type="ECO:0000313" key="5">
    <source>
        <dbReference type="EMBL" id="KAH0751139.1"/>
    </source>
</evidence>
<feature type="region of interest" description="Disordered" evidence="2">
    <location>
        <begin position="147"/>
        <end position="225"/>
    </location>
</feature>
<feature type="compositionally biased region" description="Basic residues" evidence="2">
    <location>
        <begin position="189"/>
        <end position="198"/>
    </location>
</feature>
<feature type="region of interest" description="Disordered" evidence="2">
    <location>
        <begin position="1009"/>
        <end position="1028"/>
    </location>
</feature>
<protein>
    <recommendedName>
        <fullName evidence="7">Chromatin modification-related protein EAF1 B-like</fullName>
    </recommendedName>
</protein>
<feature type="compositionally biased region" description="Basic and acidic residues" evidence="2">
    <location>
        <begin position="342"/>
        <end position="352"/>
    </location>
</feature>
<feature type="compositionally biased region" description="Polar residues" evidence="2">
    <location>
        <begin position="1606"/>
        <end position="1619"/>
    </location>
</feature>
<keyword evidence="6" id="KW-1185">Reference proteome</keyword>
<feature type="compositionally biased region" description="Low complexity" evidence="2">
    <location>
        <begin position="1459"/>
        <end position="1486"/>
    </location>
</feature>
<feature type="region of interest" description="Disordered" evidence="2">
    <location>
        <begin position="1115"/>
        <end position="1141"/>
    </location>
</feature>
<feature type="domain" description="HSA" evidence="4">
    <location>
        <begin position="587"/>
        <end position="662"/>
    </location>
</feature>
<feature type="region of interest" description="Disordered" evidence="2">
    <location>
        <begin position="1672"/>
        <end position="1691"/>
    </location>
</feature>
<evidence type="ECO:0000259" key="3">
    <source>
        <dbReference type="PROSITE" id="PS50090"/>
    </source>
</evidence>
<feature type="region of interest" description="Disordered" evidence="2">
    <location>
        <begin position="1459"/>
        <end position="1522"/>
    </location>
</feature>
<dbReference type="CDD" id="cd00167">
    <property type="entry name" value="SANT"/>
    <property type="match status" value="1"/>
</dbReference>
<feature type="region of interest" description="Disordered" evidence="2">
    <location>
        <begin position="1538"/>
        <end position="1650"/>
    </location>
</feature>
<sequence length="1959" mass="212771">MHGCSVGSDVIVNAGIDSMGGFVEGGVGIGTKTSPHTTAIEKVRAEIRQECSGQHETKRQLEFLEEGGDPLNFKIVDAASFSVQSTSLTDKHPDQFVTSEIKGSFAVTTSARGDSVESSGRPAAPQLCEPNSADNLMLFDGENKFVGSDRGYRHPSRSNVTPSGQSSKFEESQNAKELGKSTAFGIPKKAYKRRYRLRPNRDSARSSSSDIARGGHDTSLPSQHFPKDVKGLISDLDKGQNSSLNIAQTLSPNGGMALKNMPSDNQLDLEVDGVKAAESTTDFKKDDMLDTVPDASASRGLLDNQHNQKSLTCVQKMSIQQAPEKPQVPKVKERVGSAGLDRQPDTTEREVENSSSLMNGFGSRKGYKKSFANEAESSGAALGAKGLDSESSCTQTSLSLDGHNDSEMCTNLNILDSNGNLNGQLVVPDGMAVIGSDVKVKNEIEVDMNSDLNNENPNSGHGNHQSNGCVAKSPKQLVSTVSNLQSEIKDKLITERMEEVGPSELEITRKCFVLKSEDPNPQDVCNVGIQGMIDTCIPEHSECVSQTRVSNLAPEGQTPRIQGDEDSILKEAQIIEAKRKRIAELSAVTCPLENGRKSQWYYVLEEMVWLANDFAQERLWKITAAGQICHQVAFSSRLRFQERNRSWEQKTVAHNVAKYVMDFWHSVEVKSQKMELAKPKKDYPNAVREYAIRFLKYNDSYVPKNQAEAPLTPDRICDWGNMDTSLEDHLTEENLFYPVLLGAVDAYRKSIESHVQLCEKTGNGMQEEVETSACDAVTDCACEVDEGETSAYDRSVALEGNKSSRFPQKTRKILLKGYSGRPYDVGAGIQFTQCMENRVGSHQSVLLGKRPASTLNVSIPTKRVRTASRQRVVSPFGATTAGCVQLPIKTDASSGDTGSFQDDQSTLQGGSHMNSLEVESVGDYEKHLLFDSAEVSKPKKKKKAKLLGSSYGQRWQVDSNYQINQKDHSRKRFESHQLESNGSSGLFGQHIAKKPKMLRQSFENSFENNAPIGGSIPSPVASQMSNMSNPNKLMRMLSGRDRNRKAKTLKMTAGQAGSGSPWSLFEEQALVVLVHDMGPNWELVSDAINSTLQFKCIYRKPNECKERHKVLMDRTTGDGADSAEDSGSSQPYPSTLPGIPKGSARQLFQRLQGPMEEDTLKSHFEKIILIGKKYLLRKTQGENYDLKQIQQPHDSHMHALSQLCPSNLNGGSFLTPLDLCEEPPRAPSSPDFLPAGLEGSYSGGLSISSQGGGSVLPAAGANSGVQASTNMILGSTFPSSTSPLNASVRYAVPRAVSFPVDEQQRSQQYNQMLSSGNMQSNKSAPGSLAASDSGGARTHPSGNSMGALSGLNRGMAMARPGFQGIASSSMLSSGTTTMPSTVNMQSGVNSNQGNSMLRPRDVLHMIRCDAFLACILQLSPPQYFEFNDSICILLLQPSPNQEAQKQMILPELQIKVSQGSSQGVPPFGGSSSSFPNQTASSPVSSHPLHHQQPHLLSSQQPLVHSPRHPHLQGASHATSPQHQAYAIRLARERHLQQRLLQQQHQQLSHTQPHLPIPSSLQNSPQITSQTSSPPVSLSPLTSPSSMSPMPQHQLKHPFPAHGLGRSAQTGGSSLITQMSKPRPHQMGQQHLQNASRLHPPQRQQSESQKQAKILKGVGRGKSMIQQNMQIDPSLSEGLPTDQVNQSAEKGEQATQLLQGQGILAQPAKQKVSQPQHPHSKINSGQVPLSKKQQIPPNSDSTNQGLASSSVLGPNLPHQSVPTSVVGSSNHRMLMHPQQQVQLRPKLTPQSQAALQGVLQRKRSLNSEPPNKLQAGEPQSEQRNICNTSQIGNTSLQGSNNLTNATEVSAAGATQMKVAIPSLDSIGTPPINSASSETGPEVNQGVSQMQSSGKLSPIGRDASVQWKQKSSELHPPLLVTQPQSHQQQQQRPLLQHPDQAQVLQAGNRGLLARPSESRLD</sequence>
<evidence type="ECO:0000313" key="6">
    <source>
        <dbReference type="Proteomes" id="UP000826656"/>
    </source>
</evidence>
<feature type="compositionally biased region" description="Polar residues" evidence="2">
    <location>
        <begin position="1681"/>
        <end position="1691"/>
    </location>
</feature>
<dbReference type="PANTHER" id="PTHR46774:SF3">
    <property type="entry name" value="CHROMATIN MODIFICATION-RELATED PROTEIN EAF1 A-RELATED"/>
    <property type="match status" value="1"/>
</dbReference>
<dbReference type="PROSITE" id="PS51204">
    <property type="entry name" value="HSA"/>
    <property type="match status" value="1"/>
</dbReference>
<feature type="region of interest" description="Disordered" evidence="2">
    <location>
        <begin position="450"/>
        <end position="470"/>
    </location>
</feature>
<feature type="domain" description="Myb-like" evidence="3">
    <location>
        <begin position="1060"/>
        <end position="1112"/>
    </location>
</feature>
<feature type="region of interest" description="Disordered" evidence="2">
    <location>
        <begin position="966"/>
        <end position="988"/>
    </location>
</feature>
<dbReference type="PROSITE" id="PS50090">
    <property type="entry name" value="MYB_LIKE"/>
    <property type="match status" value="1"/>
</dbReference>
<accession>A0ABQ7UNE7</accession>
<dbReference type="Pfam" id="PF13921">
    <property type="entry name" value="Myb_DNA-bind_6"/>
    <property type="match status" value="1"/>
</dbReference>
<feature type="region of interest" description="Disordered" evidence="2">
    <location>
        <begin position="1704"/>
        <end position="1822"/>
    </location>
</feature>
<organism evidence="5 6">
    <name type="scientific">Solanum tuberosum</name>
    <name type="common">Potato</name>
    <dbReference type="NCBI Taxonomy" id="4113"/>
    <lineage>
        <taxon>Eukaryota</taxon>
        <taxon>Viridiplantae</taxon>
        <taxon>Streptophyta</taxon>
        <taxon>Embryophyta</taxon>
        <taxon>Tracheophyta</taxon>
        <taxon>Spermatophyta</taxon>
        <taxon>Magnoliopsida</taxon>
        <taxon>eudicotyledons</taxon>
        <taxon>Gunneridae</taxon>
        <taxon>Pentapetalae</taxon>
        <taxon>asterids</taxon>
        <taxon>lamiids</taxon>
        <taxon>Solanales</taxon>
        <taxon>Solanaceae</taxon>
        <taxon>Solanoideae</taxon>
        <taxon>Solaneae</taxon>
        <taxon>Solanum</taxon>
    </lineage>
</organism>
<evidence type="ECO:0000259" key="4">
    <source>
        <dbReference type="PROSITE" id="PS51204"/>
    </source>
</evidence>
<reference evidence="5 6" key="1">
    <citation type="journal article" date="2021" name="bioRxiv">
        <title>Chromosome-scale and haplotype-resolved genome assembly of a tetraploid potato cultivar.</title>
        <authorList>
            <person name="Sun H."/>
            <person name="Jiao W.-B."/>
            <person name="Krause K."/>
            <person name="Campoy J.A."/>
            <person name="Goel M."/>
            <person name="Folz-Donahue K."/>
            <person name="Kukat C."/>
            <person name="Huettel B."/>
            <person name="Schneeberger K."/>
        </authorList>
    </citation>
    <scope>NUCLEOTIDE SEQUENCE [LARGE SCALE GENOMIC DNA]</scope>
    <source>
        <strain evidence="5">SolTubOtavaFocal</strain>
        <tissue evidence="5">Leaves</tissue>
    </source>
</reference>
<proteinExistence type="predicted"/>
<feature type="compositionally biased region" description="Polar residues" evidence="2">
    <location>
        <begin position="1315"/>
        <end position="1324"/>
    </location>
</feature>
<dbReference type="InterPro" id="IPR014012">
    <property type="entry name" value="HSA_dom"/>
</dbReference>
<feature type="compositionally biased region" description="Low complexity" evidence="2">
    <location>
        <begin position="1920"/>
        <end position="1937"/>
    </location>
</feature>
<feature type="compositionally biased region" description="Polar residues" evidence="2">
    <location>
        <begin position="1883"/>
        <end position="1893"/>
    </location>
</feature>
<dbReference type="InterPro" id="IPR001005">
    <property type="entry name" value="SANT/Myb"/>
</dbReference>
<feature type="compositionally biased region" description="Polar residues" evidence="2">
    <location>
        <begin position="1626"/>
        <end position="1650"/>
    </location>
</feature>
<dbReference type="SMART" id="SM00717">
    <property type="entry name" value="SANT"/>
    <property type="match status" value="1"/>
</dbReference>
<dbReference type="SMART" id="SM00573">
    <property type="entry name" value="HSA"/>
    <property type="match status" value="1"/>
</dbReference>
<feature type="compositionally biased region" description="Low complexity" evidence="2">
    <location>
        <begin position="1538"/>
        <end position="1553"/>
    </location>
</feature>
<dbReference type="PANTHER" id="PTHR46774">
    <property type="entry name" value="CHROMATIN MODIFICATION-RELATED PROTEIN EAF1 A-RELATED"/>
    <property type="match status" value="1"/>
</dbReference>
<feature type="compositionally biased region" description="Polar residues" evidence="2">
    <location>
        <begin position="157"/>
        <end position="167"/>
    </location>
</feature>
<feature type="compositionally biased region" description="Polar residues" evidence="2">
    <location>
        <begin position="1710"/>
        <end position="1793"/>
    </location>
</feature>
<dbReference type="Pfam" id="PF07529">
    <property type="entry name" value="HSA"/>
    <property type="match status" value="1"/>
</dbReference>